<dbReference type="AlphaFoldDB" id="A0A2I8F2M3"/>
<dbReference type="EMBL" id="CP026113">
    <property type="protein sequence ID" value="AUT65902.1"/>
    <property type="molecule type" value="Genomic_DNA"/>
</dbReference>
<name>A0A2I8F2M3_9BURK</name>
<organism evidence="1 2">
    <name type="scientific">Paraburkholderia terrae</name>
    <dbReference type="NCBI Taxonomy" id="311230"/>
    <lineage>
        <taxon>Bacteria</taxon>
        <taxon>Pseudomonadati</taxon>
        <taxon>Pseudomonadota</taxon>
        <taxon>Betaproteobacteria</taxon>
        <taxon>Burkholderiales</taxon>
        <taxon>Burkholderiaceae</taxon>
        <taxon>Paraburkholderia</taxon>
    </lineage>
</organism>
<protein>
    <submittedName>
        <fullName evidence="1">Uncharacterized protein</fullName>
    </submittedName>
</protein>
<proteinExistence type="predicted"/>
<sequence length="66" mass="6993">MDDCTVCASLEGRPADIARAEGMKLIGIGQCEGVTAIEHYLCEQCGAVMARQLCGCSSEKVWTVLA</sequence>
<dbReference type="Proteomes" id="UP000243502">
    <property type="component" value="Chromosome 3"/>
</dbReference>
<reference evidence="1 2" key="1">
    <citation type="submission" date="2018-01" db="EMBL/GenBank/DDBJ databases">
        <title>Species boundaries and ecological features among Paraburkholderia terrae DSMZ17804T, P. hospita DSMZ17164T and P. caribensis DSMZ13236T.</title>
        <authorList>
            <person name="Pratama A.A."/>
        </authorList>
    </citation>
    <scope>NUCLEOTIDE SEQUENCE [LARGE SCALE GENOMIC DNA]</scope>
    <source>
        <strain evidence="1 2">DSM 17804</strain>
    </source>
</reference>
<accession>A0A2I8F2M3</accession>
<dbReference type="KEGG" id="pter:C2L65_41265"/>
<gene>
    <name evidence="1" type="ORF">C2L65_41265</name>
</gene>
<evidence type="ECO:0000313" key="1">
    <source>
        <dbReference type="EMBL" id="AUT65902.1"/>
    </source>
</evidence>
<evidence type="ECO:0000313" key="2">
    <source>
        <dbReference type="Proteomes" id="UP000243502"/>
    </source>
</evidence>